<dbReference type="GeneID" id="22574345"/>
<dbReference type="GO" id="GO:0008381">
    <property type="term" value="F:mechanosensitive monoatomic ion channel activity"/>
    <property type="evidence" value="ECO:0007669"/>
    <property type="project" value="InterPro"/>
</dbReference>
<keyword evidence="6" id="KW-1185">Reference proteome</keyword>
<dbReference type="KEGG" id="lpan:LPMP_201360"/>
<feature type="transmembrane region" description="Helical" evidence="2">
    <location>
        <begin position="363"/>
        <end position="392"/>
    </location>
</feature>
<feature type="transmembrane region" description="Helical" evidence="2">
    <location>
        <begin position="1225"/>
        <end position="1247"/>
    </location>
</feature>
<dbReference type="GO" id="GO:0071260">
    <property type="term" value="P:cellular response to mechanical stimulus"/>
    <property type="evidence" value="ECO:0007669"/>
    <property type="project" value="TreeGrafter"/>
</dbReference>
<accession>A0A088RP98</accession>
<evidence type="ECO:0000259" key="3">
    <source>
        <dbReference type="Pfam" id="PF12166"/>
    </source>
</evidence>
<protein>
    <submittedName>
        <fullName evidence="5">Uncharacterized protein</fullName>
    </submittedName>
</protein>
<dbReference type="InterPro" id="IPR027272">
    <property type="entry name" value="Piezo"/>
</dbReference>
<evidence type="ECO:0000259" key="4">
    <source>
        <dbReference type="Pfam" id="PF24874"/>
    </source>
</evidence>
<dbReference type="eggNOG" id="KOG1893">
    <property type="taxonomic scope" value="Eukaryota"/>
</dbReference>
<feature type="transmembrane region" description="Helical" evidence="2">
    <location>
        <begin position="412"/>
        <end position="431"/>
    </location>
</feature>
<dbReference type="VEuPathDB" id="TriTrypDB:LPAL13_200018800"/>
<reference evidence="5 6" key="1">
    <citation type="journal article" date="2015" name="Sci. Rep.">
        <title>The genome of Leishmania panamensis: insights into genomics of the L. (Viannia) subgenus.</title>
        <authorList>
            <person name="Llanes A."/>
            <person name="Restrepo C.M."/>
            <person name="Vecchio G.D."/>
            <person name="Anguizola F.J."/>
            <person name="Lleonart R."/>
        </authorList>
    </citation>
    <scope>NUCLEOTIDE SEQUENCE [LARGE SCALE GENOMIC DNA]</scope>
    <source>
        <strain evidence="5 6">MHOM/PA/94/PSC-1</strain>
    </source>
</reference>
<evidence type="ECO:0000256" key="1">
    <source>
        <dbReference type="SAM" id="MobiDB-lite"/>
    </source>
</evidence>
<feature type="transmembrane region" description="Helical" evidence="2">
    <location>
        <begin position="1268"/>
        <end position="1290"/>
    </location>
</feature>
<dbReference type="Pfam" id="PF12166">
    <property type="entry name" value="Piezo_cap"/>
    <property type="match status" value="1"/>
</dbReference>
<dbReference type="PANTHER" id="PTHR13167">
    <property type="entry name" value="PIEZO-TYPE MECHANOSENSITIVE ION CHANNEL COMPONENT"/>
    <property type="match status" value="1"/>
</dbReference>
<keyword evidence="2" id="KW-0472">Membrane</keyword>
<feature type="region of interest" description="Disordered" evidence="1">
    <location>
        <begin position="729"/>
        <end position="750"/>
    </location>
</feature>
<feature type="transmembrane region" description="Helical" evidence="2">
    <location>
        <begin position="12"/>
        <end position="41"/>
    </location>
</feature>
<sequence length="1867" mass="203899">MSELPYAIANSAYLFLVLHLLFVLTVVWQSIVAATLLVAFFSFSCLESVTSGVPETRQQPHGSPNAEHVVVGSSTVDVQEKEDGGGTEVFVSAVHATRESPSLPREDRSSVVITSWMKRNDDLLSPAVDPSSNSREGEPCSDAGNTSAELYSPLRNGADDTIAYAGSALDMRNTERLIAENVHTEAGHDDEQMAVQHRRRDAPAPQSQVRVQSFYLAPRSGWVFATAVTSFATVCASGVLFGCLYTSEQADLSSADSTLPGWVTTPAAELFLTVCFGVPVDSPNAKRQFCWTAACLAVVSLTSWCLLLCRVLGRCAHEAHEAASLTVASSFVTSTSTWSRVRVWWNVAVRLLAGFVTSAPYSVVWVCVAGVGQATTLGLLSLAVAMTTVLLFSSRVGQVQRQRQGNPRQRLWSLYTCMLLFLWEVQVIVLLPSIQQSLKTTSVWAKHGRWLAAVGAVPATSHNSMPCWRIIAAIGLWWAGAEFVCYYGSVYGTSPVARFNGGRERRALLRRGLAQRDGKQWSDAIGQQRAAHGKLQELRLERDAYLFRSSRGSSGSGRRRTCAPQQHGTSWCGNHQYAQHDRQHMSGHAPFGTSVSHCCWLDRGHSQHLPSYLSSRSDSHEYYLTLLHNKPFPASNARVHGNNACGTADTLRSSPLYSNSSVYGCFPGRPVPWQYSEITSTLPSLTITESESTVGLIAATATVVLSESAAEPLKHHDSEVESSPYMWQGWSRAPTRSPGRRGVEGNEDDAGVRHRSCGAYSNGEHSVNRCALPLQHSCAHYPYAFSVASSGPRASHSRLSGVTYVDVSLRPNGSSGGSSNQCWPPMTCGMPPGASVADGASSFEEAAARQCLSLPPKDQARPEQMRAEYTTAPPTMTSDGGAQRTADACALVSSLLRSLRSRARLAAHKVLDLLGDYLQRHTAPLPAEVDDSAGGCPTGPRADAPHAQRQRCRQSMERMTKHSQAGFTSAALSTDAEGVTAPLGTLVGAPPSSTSHPETVHVRSLWKMLELCAVQHWPYLCALLMLVQFTVSGTAVNLVPSLASIVYALLQRPWPPLWYWRLQMLFSSFVFLVKSGARVYLLTMGPSVSLTTCRWLSLLVLRVDVAASAAPAAPLLSPLSSIMFGSEFHRYMWVDLALSGCVVAAVAIQWSIVYPDHCVLWRREGEGDAPVSVSAAVLTSVESTGAPAHERRHDSPYRGVAELCKICKRHLHCWNAHRCGAGADYYAAQLFFDGLSLVLFGCAYYAIVPEGAAISEGNLLHAVQQNHLPGIFVVTALGLVVVLFLERILYVLQALVAKYVLHFFLATVYHALYVLWHTVQESKRGRGATTSVATTASVSLLLAAKFASLWCSALQLRHGYALHRLHDPFTIKTDLLHWVGHVTFRAVPFLMELRVLLDWSFSATALKVQHWMLLEDIHHTVYRRYVDMHDLHYTSHHQGRSFPYLVRLYQGVFGFTVILLVLFFPLFWYSTFSPQVRASHVTAWSTEVTFARMSPVPLFSADSTVCPSSFHDVAALFGGGTVVRAEKLLRYAAATDTWQTAHVAPCSTRMWSYTPAALRELLDRLGKTTDAVTLVVRNRVTRDRASEPTMIAVDFEESYTLPPASQALLADALKAWHAADSADSADTTDYLASPWRTVVVPLPSLYAPYVLSSGTGISFFSGLDVGGVNCSLTLHRVGKYSGFSCLTCDEDGQRNTAKNTLATDAPTSPAGSSKIASAVEIDETSSPLAFVIVSKNVAIVQSSFSLIPSVGIIALYTSFVLVMSSYIRNSFAGDAHRVVLLQLANPEPVAELLRYLYLARSSANSGQVGDLVLEQLLFVELLDLLRSPERLLRLGGRRVDDYADSTYRQALFEATKRPFSLPEGRRR</sequence>
<feature type="transmembrane region" description="Helical" evidence="2">
    <location>
        <begin position="1095"/>
        <end position="1119"/>
    </location>
</feature>
<dbReference type="InterPro" id="IPR031334">
    <property type="entry name" value="Piezo_cap_dom"/>
</dbReference>
<feature type="transmembrane region" description="Helical" evidence="2">
    <location>
        <begin position="1296"/>
        <end position="1316"/>
    </location>
</feature>
<dbReference type="GO" id="GO:0005261">
    <property type="term" value="F:monoatomic cation channel activity"/>
    <property type="evidence" value="ECO:0007669"/>
    <property type="project" value="TreeGrafter"/>
</dbReference>
<dbReference type="PANTHER" id="PTHR13167:SF25">
    <property type="entry name" value="PIEZO-TYPE MECHANOSENSITIVE ION CHANNEL COMPONENT"/>
    <property type="match status" value="1"/>
</dbReference>
<feature type="region of interest" description="Disordered" evidence="1">
    <location>
        <begin position="123"/>
        <end position="152"/>
    </location>
</feature>
<dbReference type="VEuPathDB" id="TriTrypDB:LPMP_201360"/>
<feature type="domain" description="Piezo THU9 and anchor" evidence="4">
    <location>
        <begin position="1224"/>
        <end position="1470"/>
    </location>
</feature>
<dbReference type="EMBL" id="CP009389">
    <property type="protein sequence ID" value="AIN97630.1"/>
    <property type="molecule type" value="Genomic_DNA"/>
</dbReference>
<dbReference type="GO" id="GO:0016020">
    <property type="term" value="C:membrane"/>
    <property type="evidence" value="ECO:0007669"/>
    <property type="project" value="InterPro"/>
</dbReference>
<feature type="transmembrane region" description="Helical" evidence="2">
    <location>
        <begin position="290"/>
        <end position="313"/>
    </location>
</feature>
<feature type="transmembrane region" description="Helical" evidence="2">
    <location>
        <begin position="1017"/>
        <end position="1050"/>
    </location>
</feature>
<feature type="transmembrane region" description="Helical" evidence="2">
    <location>
        <begin position="259"/>
        <end position="278"/>
    </location>
</feature>
<feature type="transmembrane region" description="Helical" evidence="2">
    <location>
        <begin position="1062"/>
        <end position="1083"/>
    </location>
</feature>
<gene>
    <name evidence="5" type="ORF">LPMP_201360</name>
</gene>
<proteinExistence type="predicted"/>
<keyword evidence="2" id="KW-1133">Transmembrane helix</keyword>
<feature type="transmembrane region" description="Helical" evidence="2">
    <location>
        <begin position="222"/>
        <end position="247"/>
    </location>
</feature>
<dbReference type="Pfam" id="PF24874">
    <property type="entry name" value="Piezo_THU9_anchor"/>
    <property type="match status" value="1"/>
</dbReference>
<dbReference type="GO" id="GO:0050982">
    <property type="term" value="P:detection of mechanical stimulus"/>
    <property type="evidence" value="ECO:0007669"/>
    <property type="project" value="TreeGrafter"/>
</dbReference>
<dbReference type="Proteomes" id="UP000063063">
    <property type="component" value="Chromosome 20"/>
</dbReference>
<evidence type="ECO:0000256" key="2">
    <source>
        <dbReference type="SAM" id="Phobius"/>
    </source>
</evidence>
<feature type="transmembrane region" description="Helical" evidence="2">
    <location>
        <begin position="1131"/>
        <end position="1152"/>
    </location>
</feature>
<dbReference type="OrthoDB" id="303066at2759"/>
<dbReference type="GO" id="GO:0042391">
    <property type="term" value="P:regulation of membrane potential"/>
    <property type="evidence" value="ECO:0007669"/>
    <property type="project" value="TreeGrafter"/>
</dbReference>
<keyword evidence="2" id="KW-0812">Transmembrane</keyword>
<feature type="transmembrane region" description="Helical" evidence="2">
    <location>
        <begin position="1746"/>
        <end position="1767"/>
    </location>
</feature>
<organism evidence="5 6">
    <name type="scientific">Leishmania panamensis</name>
    <dbReference type="NCBI Taxonomy" id="5679"/>
    <lineage>
        <taxon>Eukaryota</taxon>
        <taxon>Discoba</taxon>
        <taxon>Euglenozoa</taxon>
        <taxon>Kinetoplastea</taxon>
        <taxon>Metakinetoplastina</taxon>
        <taxon>Trypanosomatida</taxon>
        <taxon>Trypanosomatidae</taxon>
        <taxon>Leishmaniinae</taxon>
        <taxon>Leishmania</taxon>
        <taxon>Leishmania guyanensis species complex</taxon>
    </lineage>
</organism>
<evidence type="ECO:0000313" key="5">
    <source>
        <dbReference type="EMBL" id="AIN97630.1"/>
    </source>
</evidence>
<dbReference type="InterPro" id="IPR056770">
    <property type="entry name" value="Piezo_THU9_anchor"/>
</dbReference>
<dbReference type="RefSeq" id="XP_010698337.1">
    <property type="nucleotide sequence ID" value="XM_010700035.1"/>
</dbReference>
<feature type="transmembrane region" description="Helical" evidence="2">
    <location>
        <begin position="1448"/>
        <end position="1469"/>
    </location>
</feature>
<name>A0A088RP98_LEIPA</name>
<feature type="domain" description="Piezo non-specific cation channel cap" evidence="3">
    <location>
        <begin position="1534"/>
        <end position="1836"/>
    </location>
</feature>
<evidence type="ECO:0000313" key="6">
    <source>
        <dbReference type="Proteomes" id="UP000063063"/>
    </source>
</evidence>